<evidence type="ECO:0000256" key="1">
    <source>
        <dbReference type="SAM" id="Phobius"/>
    </source>
</evidence>
<dbReference type="EMBL" id="FOZC01000004">
    <property type="protein sequence ID" value="SFR72419.1"/>
    <property type="molecule type" value="Genomic_DNA"/>
</dbReference>
<name>A0A1I6J0F4_9FIRM</name>
<evidence type="ECO:0000313" key="3">
    <source>
        <dbReference type="Proteomes" id="UP000214760"/>
    </source>
</evidence>
<feature type="transmembrane region" description="Helical" evidence="1">
    <location>
        <begin position="88"/>
        <end position="112"/>
    </location>
</feature>
<keyword evidence="1" id="KW-0812">Transmembrane</keyword>
<reference evidence="2 3" key="1">
    <citation type="submission" date="2016-10" db="EMBL/GenBank/DDBJ databases">
        <authorList>
            <person name="de Groot N.N."/>
        </authorList>
    </citation>
    <scope>NUCLEOTIDE SEQUENCE [LARGE SCALE GENOMIC DNA]</scope>
    <source>
        <strain evidence="2 3">F</strain>
    </source>
</reference>
<keyword evidence="1" id="KW-1133">Transmembrane helix</keyword>
<sequence>MKDGIPLFYVANSPKPVPAVADRKMRSNMFLLKLLMKVLLLPVMLVLFVLRVLVKIGIELSSVIVGGLILIILGCIIYVIVQQMWPSMWILIAMVAVLIMVTAGAGILDVLLEEASINLGLLMQS</sequence>
<evidence type="ECO:0000313" key="2">
    <source>
        <dbReference type="EMBL" id="SFR72419.1"/>
    </source>
</evidence>
<gene>
    <name evidence="2" type="ORF">SAMN02910262_01074</name>
</gene>
<proteinExistence type="predicted"/>
<protein>
    <submittedName>
        <fullName evidence="2">Uncharacterized protein</fullName>
    </submittedName>
</protein>
<organism evidence="2 3">
    <name type="scientific">[Clostridium] aminophilum</name>
    <dbReference type="NCBI Taxonomy" id="1526"/>
    <lineage>
        <taxon>Bacteria</taxon>
        <taxon>Bacillati</taxon>
        <taxon>Bacillota</taxon>
        <taxon>Clostridia</taxon>
        <taxon>Lachnospirales</taxon>
        <taxon>Lachnospiraceae</taxon>
    </lineage>
</organism>
<accession>A0A1I6J0F4</accession>
<feature type="transmembrane region" description="Helical" evidence="1">
    <location>
        <begin position="34"/>
        <end position="54"/>
    </location>
</feature>
<dbReference type="AlphaFoldDB" id="A0A1I6J0F4"/>
<keyword evidence="1" id="KW-0472">Membrane</keyword>
<dbReference type="Proteomes" id="UP000214760">
    <property type="component" value="Unassembled WGS sequence"/>
</dbReference>
<feature type="transmembrane region" description="Helical" evidence="1">
    <location>
        <begin position="60"/>
        <end position="81"/>
    </location>
</feature>